<protein>
    <submittedName>
        <fullName evidence="1">Uncharacterized protein</fullName>
    </submittedName>
</protein>
<dbReference type="RefSeq" id="WP_186502573.1">
    <property type="nucleotide sequence ID" value="NZ_JACOGK010000008.1"/>
</dbReference>
<gene>
    <name evidence="1" type="ORF">H8J70_04000</name>
</gene>
<reference evidence="1 2" key="1">
    <citation type="submission" date="2020-08" db="EMBL/GenBank/DDBJ databases">
        <authorList>
            <person name="Liu C."/>
            <person name="Sun Q."/>
        </authorList>
    </citation>
    <scope>NUCLEOTIDE SEQUENCE [LARGE SCALE GENOMIC DNA]</scope>
    <source>
        <strain evidence="1 2">NSJ-59</strain>
    </source>
</reference>
<evidence type="ECO:0000313" key="1">
    <source>
        <dbReference type="EMBL" id="MBC3536413.1"/>
    </source>
</evidence>
<dbReference type="Proteomes" id="UP000606870">
    <property type="component" value="Unassembled WGS sequence"/>
</dbReference>
<sequence length="152" mass="17486">MRKSIDRVRLGILILISFAALMMRLGDIASFIFDPDGKEIDRMLVTQATQIDLTADYKQERTLASDRGGIHSLRLIYKSENPVKEAEIIESLEGMGFQVKHKRIESTIEDTHYVTVLENDTYACVVKVTDEHDFSLSYYYKTPVERLFGARY</sequence>
<organism evidence="1 2">
    <name type="scientific">Megasphaera hominis</name>
    <dbReference type="NCBI Taxonomy" id="159836"/>
    <lineage>
        <taxon>Bacteria</taxon>
        <taxon>Bacillati</taxon>
        <taxon>Bacillota</taxon>
        <taxon>Negativicutes</taxon>
        <taxon>Veillonellales</taxon>
        <taxon>Veillonellaceae</taxon>
        <taxon>Megasphaera</taxon>
    </lineage>
</organism>
<name>A0ABR6VGY2_9FIRM</name>
<dbReference type="EMBL" id="JACOGK010000008">
    <property type="protein sequence ID" value="MBC3536413.1"/>
    <property type="molecule type" value="Genomic_DNA"/>
</dbReference>
<comment type="caution">
    <text evidence="1">The sequence shown here is derived from an EMBL/GenBank/DDBJ whole genome shotgun (WGS) entry which is preliminary data.</text>
</comment>
<accession>A0ABR6VGY2</accession>
<evidence type="ECO:0000313" key="2">
    <source>
        <dbReference type="Proteomes" id="UP000606870"/>
    </source>
</evidence>
<proteinExistence type="predicted"/>
<keyword evidence="2" id="KW-1185">Reference proteome</keyword>